<reference evidence="3" key="2">
    <citation type="submission" date="2024-01" db="EMBL/GenBank/DDBJ databases">
        <title>Comparative genomics of Cryptococcus and Kwoniella reveals pathogenesis evolution and contrasting modes of karyotype evolution via chromosome fusion or intercentromeric recombination.</title>
        <authorList>
            <person name="Coelho M.A."/>
            <person name="David-Palma M."/>
            <person name="Shea T."/>
            <person name="Bowers K."/>
            <person name="McGinley-Smith S."/>
            <person name="Mohammad A.W."/>
            <person name="Gnirke A."/>
            <person name="Yurkov A.M."/>
            <person name="Nowrousian M."/>
            <person name="Sun S."/>
            <person name="Cuomo C.A."/>
            <person name="Heitman J."/>
        </authorList>
    </citation>
    <scope>NUCLEOTIDE SEQUENCE</scope>
    <source>
        <strain evidence="3">CBS 12478</strain>
    </source>
</reference>
<feature type="compositionally biased region" description="Polar residues" evidence="2">
    <location>
        <begin position="227"/>
        <end position="243"/>
    </location>
</feature>
<dbReference type="RefSeq" id="XP_031859829.2">
    <property type="nucleotide sequence ID" value="XM_032005822.2"/>
</dbReference>
<keyword evidence="4" id="KW-1185">Reference proteome</keyword>
<reference evidence="3" key="1">
    <citation type="submission" date="2017-08" db="EMBL/GenBank/DDBJ databases">
        <authorList>
            <person name="Cuomo C."/>
            <person name="Billmyre B."/>
            <person name="Heitman J."/>
        </authorList>
    </citation>
    <scope>NUCLEOTIDE SEQUENCE</scope>
    <source>
        <strain evidence="3">CBS 12478</strain>
    </source>
</reference>
<feature type="compositionally biased region" description="Polar residues" evidence="2">
    <location>
        <begin position="80"/>
        <end position="89"/>
    </location>
</feature>
<evidence type="ECO:0000256" key="2">
    <source>
        <dbReference type="SAM" id="MobiDB-lite"/>
    </source>
</evidence>
<evidence type="ECO:0000313" key="3">
    <source>
        <dbReference type="EMBL" id="WWD22900.1"/>
    </source>
</evidence>
<dbReference type="AlphaFoldDB" id="A0AAJ8N0M2"/>
<feature type="compositionally biased region" description="Low complexity" evidence="2">
    <location>
        <begin position="94"/>
        <end position="105"/>
    </location>
</feature>
<feature type="coiled-coil region" evidence="1">
    <location>
        <begin position="366"/>
        <end position="421"/>
    </location>
</feature>
<feature type="compositionally biased region" description="Low complexity" evidence="2">
    <location>
        <begin position="210"/>
        <end position="226"/>
    </location>
</feature>
<dbReference type="Proteomes" id="UP000322225">
    <property type="component" value="Chromosome 14"/>
</dbReference>
<name>A0AAJ8N0M2_9TREE</name>
<dbReference type="KEGG" id="ksn:43589974"/>
<feature type="compositionally biased region" description="Basic residues" evidence="2">
    <location>
        <begin position="137"/>
        <end position="149"/>
    </location>
</feature>
<evidence type="ECO:0000313" key="4">
    <source>
        <dbReference type="Proteomes" id="UP000322225"/>
    </source>
</evidence>
<keyword evidence="1" id="KW-0175">Coiled coil</keyword>
<feature type="region of interest" description="Disordered" evidence="2">
    <location>
        <begin position="210"/>
        <end position="292"/>
    </location>
</feature>
<protein>
    <submittedName>
        <fullName evidence="3">Uncharacterized protein</fullName>
    </submittedName>
</protein>
<feature type="coiled-coil region" evidence="1">
    <location>
        <begin position="447"/>
        <end position="488"/>
    </location>
</feature>
<dbReference type="EMBL" id="CP144064">
    <property type="protein sequence ID" value="WWD22900.1"/>
    <property type="molecule type" value="Genomic_DNA"/>
</dbReference>
<proteinExistence type="predicted"/>
<sequence>MGDNTQRNIVRRTIYSVQGDTTLKRTWSGDASMDATKRTKLWKMTRSLTEGTVSRRTFIPSFTIAPFVHQDLTVLSVTGTTSRPNSISHISEKSPSTSTPSSQTSAQRRFYPYPTPTPIERAVLKSREREQDNCRGSARRPRCSQAHRAHRHVMVEADSRSSIEIDQDLTLQGTIGSGLCSSFLRDPARTPQQLMVSSPLSSTTIATASTLTSTSSLTTSNLPTSSRHQQFTTPHPTNTTLVSHNVGVAPPQSLTHTSILRPPLLHQPPRPQPSLPTPTLGAPTSNKQLPPAHMSTSEQLWSSEHARRHLEGVVISLNDQVIFRDAQLEAALREIHFLRSSFSPFPFPINDNNNEDMTCPKEKTKTDGLQKELDEMKTRLENILAERTTHRNEVLTFQSEVETLRLDLRKKEDQLRVKEEQIELDSKTVDSLSGEVRTMKEALGKVMLGSTNRIRDLEAEVNKAEKERDEMRLEKETIEMRLREIKVKEQTREETMRVLVGVMDTERRGWFKEKNNLLMRIEGVEKTLEQKDEELVKLKASLIEVEKQLRWEKVRASDLSDELAAARSENAELHIQVEELRNANHILVAERDHLRESYDHLEKESQSMAEDLIDLRVECSNLEIALRETRRSHEEQAATDQTKILELSDQLSEAHNRWARTKTFNSCLAAVHRHYKKRDAKLRRRWDEDKAKVKELEGLKCRLLAALELWHRHARTSTSCEQKQSRPRPSVVLREAYNSIKRAEKYTDLEGTGEGTELLVRARKMMKEGKVGWTADWGEYWVKLVEYGIEEMGHRC</sequence>
<organism evidence="3 4">
    <name type="scientific">Kwoniella shandongensis</name>
    <dbReference type="NCBI Taxonomy" id="1734106"/>
    <lineage>
        <taxon>Eukaryota</taxon>
        <taxon>Fungi</taxon>
        <taxon>Dikarya</taxon>
        <taxon>Basidiomycota</taxon>
        <taxon>Agaricomycotina</taxon>
        <taxon>Tremellomycetes</taxon>
        <taxon>Tremellales</taxon>
        <taxon>Cryptococcaceae</taxon>
        <taxon>Kwoniella</taxon>
    </lineage>
</organism>
<gene>
    <name evidence="3" type="ORF">CI109_107395</name>
</gene>
<accession>A0AAJ8N0M2</accession>
<feature type="region of interest" description="Disordered" evidence="2">
    <location>
        <begin position="80"/>
        <end position="149"/>
    </location>
</feature>
<feature type="compositionally biased region" description="Polar residues" evidence="2">
    <location>
        <begin position="282"/>
        <end position="292"/>
    </location>
</feature>
<feature type="coiled-coil region" evidence="1">
    <location>
        <begin position="514"/>
        <end position="618"/>
    </location>
</feature>
<dbReference type="GeneID" id="43589974"/>
<evidence type="ECO:0000256" key="1">
    <source>
        <dbReference type="SAM" id="Coils"/>
    </source>
</evidence>
<feature type="compositionally biased region" description="Pro residues" evidence="2">
    <location>
        <begin position="265"/>
        <end position="276"/>
    </location>
</feature>
<feature type="compositionally biased region" description="Basic and acidic residues" evidence="2">
    <location>
        <begin position="122"/>
        <end position="133"/>
    </location>
</feature>